<protein>
    <recommendedName>
        <fullName evidence="3">Nucleotidyltransferase domain-containing protein</fullName>
    </recommendedName>
</protein>
<dbReference type="Proteomes" id="UP001241072">
    <property type="component" value="Unassembled WGS sequence"/>
</dbReference>
<accession>A0ABT9BMW9</accession>
<proteinExistence type="predicted"/>
<sequence length="258" mass="27995">MPHPRHRFDRFLDLLTATAAERDDIVGLAAMGSTADRSRVDEWSDHDFALVTVPGAEDGYRHDLSWLPAAESIAASVVEHHGGVKAIYDDGHVLEFGVTDLAGLEGWAGNAVDVLVDKGGLGEAIDRMLSRPLPSGPRDDRAEATLVLTQVLIGMGRYRRGEVLSAGESIRSEAVEHLLRVLGNRLPGDTARLDTLDPRRRFELVHPALGARIAEALSGDLESGAQELLRVTEEQLAPGWDEFPHRGLAAVRARLGWG</sequence>
<dbReference type="Gene3D" id="3.30.460.10">
    <property type="entry name" value="Beta Polymerase, domain 2"/>
    <property type="match status" value="1"/>
</dbReference>
<reference evidence="1 2" key="1">
    <citation type="submission" date="2023-07" db="EMBL/GenBank/DDBJ databases">
        <title>Protaetiibacter sp. nov WY-16 isolated from soil.</title>
        <authorList>
            <person name="Liu B."/>
            <person name="Wan Y."/>
        </authorList>
    </citation>
    <scope>NUCLEOTIDE SEQUENCE [LARGE SCALE GENOMIC DNA]</scope>
    <source>
        <strain evidence="1 2">WY-16</strain>
    </source>
</reference>
<dbReference type="EMBL" id="JAUQUB010000001">
    <property type="protein sequence ID" value="MDO7882314.1"/>
    <property type="molecule type" value="Genomic_DNA"/>
</dbReference>
<evidence type="ECO:0000313" key="2">
    <source>
        <dbReference type="Proteomes" id="UP001241072"/>
    </source>
</evidence>
<organism evidence="1 2">
    <name type="scientific">Antiquaquibacter soli</name>
    <dbReference type="NCBI Taxonomy" id="3064523"/>
    <lineage>
        <taxon>Bacteria</taxon>
        <taxon>Bacillati</taxon>
        <taxon>Actinomycetota</taxon>
        <taxon>Actinomycetes</taxon>
        <taxon>Micrococcales</taxon>
        <taxon>Microbacteriaceae</taxon>
        <taxon>Antiquaquibacter</taxon>
    </lineage>
</organism>
<evidence type="ECO:0000313" key="1">
    <source>
        <dbReference type="EMBL" id="MDO7882314.1"/>
    </source>
</evidence>
<name>A0ABT9BMW9_9MICO</name>
<keyword evidence="2" id="KW-1185">Reference proteome</keyword>
<evidence type="ECO:0008006" key="3">
    <source>
        <dbReference type="Google" id="ProtNLM"/>
    </source>
</evidence>
<comment type="caution">
    <text evidence="1">The sequence shown here is derived from an EMBL/GenBank/DDBJ whole genome shotgun (WGS) entry which is preliminary data.</text>
</comment>
<dbReference type="InterPro" id="IPR043519">
    <property type="entry name" value="NT_sf"/>
</dbReference>
<gene>
    <name evidence="1" type="ORF">Q5716_08765</name>
</gene>
<dbReference type="SUPFAM" id="SSF81301">
    <property type="entry name" value="Nucleotidyltransferase"/>
    <property type="match status" value="1"/>
</dbReference>
<dbReference type="RefSeq" id="WP_305002693.1">
    <property type="nucleotide sequence ID" value="NZ_JAUQUB010000001.1"/>
</dbReference>